<accession>A0AAD9C1B3</accession>
<organism evidence="1 2">
    <name type="scientific">Dissostichus eleginoides</name>
    <name type="common">Patagonian toothfish</name>
    <name type="synonym">Dissostichus amissus</name>
    <dbReference type="NCBI Taxonomy" id="100907"/>
    <lineage>
        <taxon>Eukaryota</taxon>
        <taxon>Metazoa</taxon>
        <taxon>Chordata</taxon>
        <taxon>Craniata</taxon>
        <taxon>Vertebrata</taxon>
        <taxon>Euteleostomi</taxon>
        <taxon>Actinopterygii</taxon>
        <taxon>Neopterygii</taxon>
        <taxon>Teleostei</taxon>
        <taxon>Neoteleostei</taxon>
        <taxon>Acanthomorphata</taxon>
        <taxon>Eupercaria</taxon>
        <taxon>Perciformes</taxon>
        <taxon>Notothenioidei</taxon>
        <taxon>Nototheniidae</taxon>
        <taxon>Dissostichus</taxon>
    </lineage>
</organism>
<gene>
    <name evidence="1" type="ORF">KUDE01_007614</name>
</gene>
<dbReference type="Proteomes" id="UP001228049">
    <property type="component" value="Unassembled WGS sequence"/>
</dbReference>
<keyword evidence="2" id="KW-1185">Reference proteome</keyword>
<comment type="caution">
    <text evidence="1">The sequence shown here is derived from an EMBL/GenBank/DDBJ whole genome shotgun (WGS) entry which is preliminary data.</text>
</comment>
<evidence type="ECO:0000313" key="1">
    <source>
        <dbReference type="EMBL" id="KAK1892539.1"/>
    </source>
</evidence>
<name>A0AAD9C1B3_DISEL</name>
<feature type="non-terminal residue" evidence="1">
    <location>
        <position position="82"/>
    </location>
</feature>
<dbReference type="EMBL" id="JASDAP010000013">
    <property type="protein sequence ID" value="KAK1892539.1"/>
    <property type="molecule type" value="Genomic_DNA"/>
</dbReference>
<protein>
    <submittedName>
        <fullName evidence="1">Cyanuric acid amidohydrolase</fullName>
    </submittedName>
</protein>
<reference evidence="1" key="1">
    <citation type="submission" date="2023-04" db="EMBL/GenBank/DDBJ databases">
        <title>Chromosome-level genome of Chaenocephalus aceratus.</title>
        <authorList>
            <person name="Park H."/>
        </authorList>
    </citation>
    <scope>NUCLEOTIDE SEQUENCE</scope>
    <source>
        <strain evidence="1">DE</strain>
        <tissue evidence="1">Muscle</tissue>
    </source>
</reference>
<dbReference type="AlphaFoldDB" id="A0AAD9C1B3"/>
<proteinExistence type="predicted"/>
<sequence>MRAPMALNPNRVWQSHYLPVLCCSLTAARWRNRALNGQVVLAWMCVGERRWMAVTRWMLDVNAGAARSSLRAYRGARGRTIE</sequence>
<evidence type="ECO:0000313" key="2">
    <source>
        <dbReference type="Proteomes" id="UP001228049"/>
    </source>
</evidence>